<sequence length="183" mass="21031">MNEIKEIAERIRALREIEEIELSEMAKLTGKTVEEYQEYEAGNKDFSFSFLFTLANRFGVDITELLTGDNAKLKTFSLVRKGEGLKMERRKAYKYQHLASIFKNRHMEPFLVTVEPKDTEAVKKNAHEGQELNYVVEGSMTIFIHDAEIRLNEGDTVYFDASTPHAMRAEDGKPCKFLAIISK</sequence>
<dbReference type="Pfam" id="PF12844">
    <property type="entry name" value="HTH_19"/>
    <property type="match status" value="1"/>
</dbReference>
<evidence type="ECO:0000313" key="4">
    <source>
        <dbReference type="Proteomes" id="UP000034076"/>
    </source>
</evidence>
<dbReference type="InterPro" id="IPR014710">
    <property type="entry name" value="RmlC-like_jellyroll"/>
</dbReference>
<dbReference type="OrthoDB" id="9814553at2"/>
<name>A0A0M2NK93_9FIRM</name>
<dbReference type="Pfam" id="PF07883">
    <property type="entry name" value="Cupin_2"/>
    <property type="match status" value="1"/>
</dbReference>
<keyword evidence="4" id="KW-1185">Reference proteome</keyword>
<dbReference type="Gene3D" id="1.10.260.40">
    <property type="entry name" value="lambda repressor-like DNA-binding domains"/>
    <property type="match status" value="1"/>
</dbReference>
<dbReference type="AlphaFoldDB" id="A0A0M2NK93"/>
<protein>
    <submittedName>
        <fullName evidence="3">Transcriptional regulator, Hth-3 family</fullName>
    </submittedName>
</protein>
<dbReference type="Proteomes" id="UP000034076">
    <property type="component" value="Unassembled WGS sequence"/>
</dbReference>
<dbReference type="STRING" id="270498.CHK_1174"/>
<dbReference type="SUPFAM" id="SSF51182">
    <property type="entry name" value="RmlC-like cupins"/>
    <property type="match status" value="1"/>
</dbReference>
<dbReference type="RefSeq" id="WP_046443068.1">
    <property type="nucleotide sequence ID" value="NZ_JAXDTA010000024.1"/>
</dbReference>
<proteinExistence type="predicted"/>
<dbReference type="CDD" id="cd00093">
    <property type="entry name" value="HTH_XRE"/>
    <property type="match status" value="1"/>
</dbReference>
<dbReference type="InterPro" id="IPR010982">
    <property type="entry name" value="Lambda_DNA-bd_dom_sf"/>
</dbReference>
<evidence type="ECO:0000256" key="1">
    <source>
        <dbReference type="ARBA" id="ARBA00023125"/>
    </source>
</evidence>
<feature type="domain" description="HTH cro/C1-type" evidence="2">
    <location>
        <begin position="11"/>
        <end position="65"/>
    </location>
</feature>
<dbReference type="PANTHER" id="PTHR46797:SF19">
    <property type="entry name" value="BLL2473 PROTEIN"/>
    <property type="match status" value="1"/>
</dbReference>
<dbReference type="PROSITE" id="PS50943">
    <property type="entry name" value="HTH_CROC1"/>
    <property type="match status" value="1"/>
</dbReference>
<dbReference type="InterPro" id="IPR011051">
    <property type="entry name" value="RmlC_Cupin_sf"/>
</dbReference>
<dbReference type="GO" id="GO:0003677">
    <property type="term" value="F:DNA binding"/>
    <property type="evidence" value="ECO:0007669"/>
    <property type="project" value="UniProtKB-KW"/>
</dbReference>
<dbReference type="EMBL" id="LAYJ01000078">
    <property type="protein sequence ID" value="KKI51386.1"/>
    <property type="molecule type" value="Genomic_DNA"/>
</dbReference>
<dbReference type="GO" id="GO:0005829">
    <property type="term" value="C:cytosol"/>
    <property type="evidence" value="ECO:0007669"/>
    <property type="project" value="TreeGrafter"/>
</dbReference>
<organism evidence="3 4">
    <name type="scientific">Christensenella hongkongensis</name>
    <dbReference type="NCBI Taxonomy" id="270498"/>
    <lineage>
        <taxon>Bacteria</taxon>
        <taxon>Bacillati</taxon>
        <taxon>Bacillota</taxon>
        <taxon>Clostridia</taxon>
        <taxon>Christensenellales</taxon>
        <taxon>Christensenellaceae</taxon>
        <taxon>Christensenella</taxon>
    </lineage>
</organism>
<dbReference type="InterPro" id="IPR050807">
    <property type="entry name" value="TransReg_Diox_bact_type"/>
</dbReference>
<dbReference type="Gene3D" id="2.60.120.10">
    <property type="entry name" value="Jelly Rolls"/>
    <property type="match status" value="1"/>
</dbReference>
<dbReference type="InterPro" id="IPR013096">
    <property type="entry name" value="Cupin_2"/>
</dbReference>
<evidence type="ECO:0000313" key="3">
    <source>
        <dbReference type="EMBL" id="KKI51386.1"/>
    </source>
</evidence>
<reference evidence="3 4" key="1">
    <citation type="submission" date="2015-04" db="EMBL/GenBank/DDBJ databases">
        <title>Draft genome sequence of bacteremic isolate Catabacter hongkongensis type strain HKU16T.</title>
        <authorList>
            <person name="Lau S.K."/>
            <person name="Teng J.L."/>
            <person name="Huang Y."/>
            <person name="Curreem S.O."/>
            <person name="Tsui S.K."/>
            <person name="Woo P.C."/>
        </authorList>
    </citation>
    <scope>NUCLEOTIDE SEQUENCE [LARGE SCALE GENOMIC DNA]</scope>
    <source>
        <strain evidence="3 4">HKU16</strain>
    </source>
</reference>
<comment type="caution">
    <text evidence="3">The sequence shown here is derived from an EMBL/GenBank/DDBJ whole genome shotgun (WGS) entry which is preliminary data.</text>
</comment>
<dbReference type="CDD" id="cd02209">
    <property type="entry name" value="cupin_XRE_C"/>
    <property type="match status" value="1"/>
</dbReference>
<dbReference type="GO" id="GO:0003700">
    <property type="term" value="F:DNA-binding transcription factor activity"/>
    <property type="evidence" value="ECO:0007669"/>
    <property type="project" value="TreeGrafter"/>
</dbReference>
<dbReference type="InterPro" id="IPR001387">
    <property type="entry name" value="Cro/C1-type_HTH"/>
</dbReference>
<dbReference type="PANTHER" id="PTHR46797">
    <property type="entry name" value="HTH-TYPE TRANSCRIPTIONAL REGULATOR"/>
    <property type="match status" value="1"/>
</dbReference>
<evidence type="ECO:0000259" key="2">
    <source>
        <dbReference type="PROSITE" id="PS50943"/>
    </source>
</evidence>
<keyword evidence="1" id="KW-0238">DNA-binding</keyword>
<gene>
    <name evidence="3" type="ORF">CHK_1174</name>
</gene>
<dbReference type="SUPFAM" id="SSF47413">
    <property type="entry name" value="lambda repressor-like DNA-binding domains"/>
    <property type="match status" value="1"/>
</dbReference>
<accession>A0A0M2NK93</accession>
<dbReference type="SMART" id="SM00530">
    <property type="entry name" value="HTH_XRE"/>
    <property type="match status" value="1"/>
</dbReference>